<gene>
    <name evidence="6" type="primary">ispB</name>
    <name evidence="6" type="ORF">WWTP_pFosmid_1C_0006</name>
</gene>
<dbReference type="PANTHER" id="PTHR12001">
    <property type="entry name" value="GERANYLGERANYL PYROPHOSPHATE SYNTHASE"/>
    <property type="match status" value="1"/>
</dbReference>
<dbReference type="SFLD" id="SFLDS00005">
    <property type="entry name" value="Isoprenoid_Synthase_Type_I"/>
    <property type="match status" value="1"/>
</dbReference>
<comment type="cofactor">
    <cofactor evidence="1">
        <name>Mg(2+)</name>
        <dbReference type="ChEBI" id="CHEBI:18420"/>
    </cofactor>
</comment>
<dbReference type="InterPro" id="IPR008949">
    <property type="entry name" value="Isoprenoid_synthase_dom_sf"/>
</dbReference>
<dbReference type="Pfam" id="PF00348">
    <property type="entry name" value="polyprenyl_synt"/>
    <property type="match status" value="1"/>
</dbReference>
<evidence type="ECO:0000256" key="5">
    <source>
        <dbReference type="ARBA" id="ARBA00022842"/>
    </source>
</evidence>
<dbReference type="EMBL" id="HG796237">
    <property type="protein sequence ID" value="CDL65368.1"/>
    <property type="molecule type" value="Genomic_DNA"/>
</dbReference>
<dbReference type="PROSITE" id="PS00444">
    <property type="entry name" value="POLYPRENYL_SYNTHASE_2"/>
    <property type="match status" value="1"/>
</dbReference>
<proteinExistence type="inferred from homology"/>
<dbReference type="GO" id="GO:0008299">
    <property type="term" value="P:isoprenoid biosynthetic process"/>
    <property type="evidence" value="ECO:0007669"/>
    <property type="project" value="InterPro"/>
</dbReference>
<evidence type="ECO:0000256" key="3">
    <source>
        <dbReference type="ARBA" id="ARBA00022679"/>
    </source>
</evidence>
<dbReference type="PROSITE" id="PS00723">
    <property type="entry name" value="POLYPRENYL_SYNTHASE_1"/>
    <property type="match status" value="1"/>
</dbReference>
<sequence length="321" mass="36416">MNKKIFTPIENELIEFQRQFSENLKSKVALLDLILKYVLKQKGKKIRPALVLLTAKLAGTINQRTYIAANLVELLHTATLIHDDVVDEAKTRRGLASINAVWKNKAAVLIGDYLLSRGLLLSLDNDECKFLKTTSLAVKLMSEGELMQIQKARNFDASEETYFEIIKCKTASLIKTCCSLGVQSVSTNEKKLSDLSQFGENLGIAFQLRDDYLDYAGRKKLLGKSTGNDLKEKKFTMPLIHSLKNSPKKRASEIMNLIKSNNTKKFDEVFYFVNEYGGLDYTVEMTKSYCDKAKLFIENYPSSPAKESLMLLLDFVSEREY</sequence>
<dbReference type="InterPro" id="IPR033749">
    <property type="entry name" value="Polyprenyl_synt_CS"/>
</dbReference>
<dbReference type="SUPFAM" id="SSF48576">
    <property type="entry name" value="Terpenoid synthases"/>
    <property type="match status" value="1"/>
</dbReference>
<dbReference type="InterPro" id="IPR000092">
    <property type="entry name" value="Polyprenyl_synt"/>
</dbReference>
<evidence type="ECO:0000256" key="4">
    <source>
        <dbReference type="ARBA" id="ARBA00022723"/>
    </source>
</evidence>
<keyword evidence="3 6" id="KW-0808">Transferase</keyword>
<organism evidence="6">
    <name type="scientific">wastewater metagenome</name>
    <dbReference type="NCBI Taxonomy" id="527639"/>
    <lineage>
        <taxon>unclassified sequences</taxon>
        <taxon>metagenomes</taxon>
        <taxon>ecological metagenomes</taxon>
    </lineage>
</organism>
<evidence type="ECO:0000256" key="2">
    <source>
        <dbReference type="ARBA" id="ARBA00006706"/>
    </source>
</evidence>
<keyword evidence="6" id="KW-0614">Plasmid</keyword>
<comment type="similarity">
    <text evidence="2">Belongs to the FPP/GGPP synthase family.</text>
</comment>
<keyword evidence="5" id="KW-0460">Magnesium</keyword>
<evidence type="ECO:0000256" key="1">
    <source>
        <dbReference type="ARBA" id="ARBA00001946"/>
    </source>
</evidence>
<dbReference type="EC" id="2.5.1.90" evidence="6"/>
<dbReference type="AlphaFoldDB" id="A0A0A8KXJ4"/>
<dbReference type="CDD" id="cd00685">
    <property type="entry name" value="Trans_IPPS_HT"/>
    <property type="match status" value="1"/>
</dbReference>
<geneLocation type="plasmid" evidence="6">
    <name>fosmid 1C_1</name>
</geneLocation>
<dbReference type="Gene3D" id="1.10.600.10">
    <property type="entry name" value="Farnesyl Diphosphate Synthase"/>
    <property type="match status" value="1"/>
</dbReference>
<protein>
    <submittedName>
        <fullName evidence="6">Polyprenyl diphosphate synthase</fullName>
        <ecNumber evidence="6">2.5.1.90</ecNumber>
    </submittedName>
</protein>
<dbReference type="GO" id="GO:0046872">
    <property type="term" value="F:metal ion binding"/>
    <property type="evidence" value="ECO:0007669"/>
    <property type="project" value="UniProtKB-KW"/>
</dbReference>
<accession>A0A0A8KXJ4</accession>
<name>A0A0A8KXJ4_9ZZZZ</name>
<evidence type="ECO:0000313" key="6">
    <source>
        <dbReference type="EMBL" id="CDL65368.1"/>
    </source>
</evidence>
<reference evidence="6" key="1">
    <citation type="journal article" date="2015" name="Res. Microbiol.">
        <title>New FeFe-hydrogenase genes identified in a metagenomic fosmid library from a municipal wastewater treatment plant as revealed by high-throughput sequencing.</title>
        <authorList>
            <person name="Tomazetto G."/>
            <person name="Wibberg D."/>
            <person name="Schluter A."/>
            <person name="Oliveira V.M."/>
        </authorList>
    </citation>
    <scope>NUCLEOTIDE SEQUENCE</scope>
    <source>
        <plasmid evidence="6">fosmid 1C_1</plasmid>
    </source>
</reference>
<dbReference type="PANTHER" id="PTHR12001:SF69">
    <property type="entry name" value="ALL TRANS-POLYPRENYL-DIPHOSPHATE SYNTHASE PDSS1"/>
    <property type="match status" value="1"/>
</dbReference>
<dbReference type="GO" id="GO:0106350">
    <property type="term" value="F:all-trans-octaprenyl-diphosphate synthase activity"/>
    <property type="evidence" value="ECO:0007669"/>
    <property type="project" value="UniProtKB-EC"/>
</dbReference>
<keyword evidence="4" id="KW-0479">Metal-binding</keyword>